<dbReference type="SUPFAM" id="SSF75005">
    <property type="entry name" value="Arabinanase/levansucrase/invertase"/>
    <property type="match status" value="1"/>
</dbReference>
<dbReference type="InterPro" id="IPR050727">
    <property type="entry name" value="GH43_arabinanases"/>
</dbReference>
<protein>
    <submittedName>
        <fullName evidence="2">Conserved domain protein</fullName>
    </submittedName>
</protein>
<dbReference type="PANTHER" id="PTHR43301">
    <property type="entry name" value="ARABINAN ENDO-1,5-ALPHA-L-ARABINOSIDASE"/>
    <property type="match status" value="1"/>
</dbReference>
<dbReference type="CDD" id="cd08983">
    <property type="entry name" value="GH43_Bt3655-like"/>
    <property type="match status" value="1"/>
</dbReference>
<dbReference type="PANTHER" id="PTHR43301:SF3">
    <property type="entry name" value="ARABINAN ENDO-1,5-ALPHA-L-ARABINOSIDASE A-RELATED"/>
    <property type="match status" value="1"/>
</dbReference>
<reference evidence="2 3" key="1">
    <citation type="submission" date="2011-02" db="EMBL/GenBank/DDBJ databases">
        <authorList>
            <person name="Weinstock G."/>
            <person name="Sodergren E."/>
            <person name="Clifton S."/>
            <person name="Fulton L."/>
            <person name="Fulton B."/>
            <person name="Courtney L."/>
            <person name="Fronick C."/>
            <person name="Harrison M."/>
            <person name="Strong C."/>
            <person name="Farmer C."/>
            <person name="Delahaunty K."/>
            <person name="Markovic C."/>
            <person name="Hall O."/>
            <person name="Minx P."/>
            <person name="Tomlinson C."/>
            <person name="Mitreva M."/>
            <person name="Hou S."/>
            <person name="Chen J."/>
            <person name="Wollam A."/>
            <person name="Pepin K.H."/>
            <person name="Johnson M."/>
            <person name="Bhonagiri V."/>
            <person name="Zhang X."/>
            <person name="Suruliraj S."/>
            <person name="Warren W."/>
            <person name="Chinwalla A."/>
            <person name="Mardis E.R."/>
            <person name="Wilson R.K."/>
        </authorList>
    </citation>
    <scope>NUCLEOTIDE SEQUENCE [LARGE SCALE GENOMIC DNA]</scope>
    <source>
        <strain evidence="2 3">YIT 11841</strain>
    </source>
</reference>
<dbReference type="Gene3D" id="2.115.10.20">
    <property type="entry name" value="Glycosyl hydrolase domain, family 43"/>
    <property type="match status" value="1"/>
</dbReference>
<dbReference type="PROSITE" id="PS51257">
    <property type="entry name" value="PROKAR_LIPOPROTEIN"/>
    <property type="match status" value="1"/>
</dbReference>
<sequence length="361" mass="41832">MRNKWWIGACAAWMACAPLAAQNLQKGDYGYLYCHMSGRGEWTAYALSRDGLHYEDLLGGGPVYDVEKLSPIEGGARDAYICRTYDGKGYVMVTTDMSNRKSRSWFNHGIDLLRSDDLIHWESVAFDFRKGPSVFSDPDSPDVYRDYVGIKRVWAPQIFWDPAYVWPDGKKGGYMIYYSLWNPEEEKYDRMYYSYADHSFTTLTKPRLMFDWGYATIDADINYVPADGKYHMLIKKEGGTPGIFAATADKLTGPYRIKSETDYVRFEGNRKCEGCSAFQLIGDSTWRVAYIQYSTKPRQYRICQADERMQNFHSPVTIEGVEAPQHGSFMRLTKKEYKRLKRWSAREMKRRARDDKGAEIN</sequence>
<dbReference type="HOGENOM" id="CLU_010779_1_0_10"/>
<comment type="caution">
    <text evidence="2">The sequence shown here is derived from an EMBL/GenBank/DDBJ whole genome shotgun (WGS) entry which is preliminary data.</text>
</comment>
<dbReference type="AlphaFoldDB" id="F3QY19"/>
<feature type="signal peptide" evidence="1">
    <location>
        <begin position="1"/>
        <end position="20"/>
    </location>
</feature>
<feature type="chain" id="PRO_5003305586" evidence="1">
    <location>
        <begin position="21"/>
        <end position="361"/>
    </location>
</feature>
<evidence type="ECO:0000313" key="3">
    <source>
        <dbReference type="Proteomes" id="UP000005546"/>
    </source>
</evidence>
<evidence type="ECO:0000313" key="2">
    <source>
        <dbReference type="EMBL" id="EGG50665.1"/>
    </source>
</evidence>
<name>F3QY19_9BACT</name>
<dbReference type="EMBL" id="AFBR01000092">
    <property type="protein sequence ID" value="EGG50665.1"/>
    <property type="molecule type" value="Genomic_DNA"/>
</dbReference>
<organism evidence="2 3">
    <name type="scientific">Paraprevotella xylaniphila YIT 11841</name>
    <dbReference type="NCBI Taxonomy" id="762982"/>
    <lineage>
        <taxon>Bacteria</taxon>
        <taxon>Pseudomonadati</taxon>
        <taxon>Bacteroidota</taxon>
        <taxon>Bacteroidia</taxon>
        <taxon>Bacteroidales</taxon>
        <taxon>Prevotellaceae</taxon>
        <taxon>Paraprevotella</taxon>
    </lineage>
</organism>
<dbReference type="STRING" id="762982.HMPREF9442_03110"/>
<gene>
    <name evidence="2" type="ORF">HMPREF9442_03110</name>
</gene>
<evidence type="ECO:0000256" key="1">
    <source>
        <dbReference type="SAM" id="SignalP"/>
    </source>
</evidence>
<dbReference type="RefSeq" id="WP_008629678.1">
    <property type="nucleotide sequence ID" value="NZ_GL883886.1"/>
</dbReference>
<keyword evidence="1" id="KW-0732">Signal</keyword>
<dbReference type="InterPro" id="IPR023296">
    <property type="entry name" value="Glyco_hydro_beta-prop_sf"/>
</dbReference>
<keyword evidence="3" id="KW-1185">Reference proteome</keyword>
<dbReference type="OrthoDB" id="9763933at2"/>
<dbReference type="Proteomes" id="UP000005546">
    <property type="component" value="Unassembled WGS sequence"/>
</dbReference>
<accession>F3QY19</accession>
<proteinExistence type="predicted"/>
<dbReference type="eggNOG" id="COG1621">
    <property type="taxonomic scope" value="Bacteria"/>
</dbReference>